<sequence>MADVISTAIFNGRHGDACGMLRDLWAPLGFEGARETSVGCKSLGRPHVGSRFSLPDGALTTYDSYPERTLSDRWPLGWLSHSKTAD</sequence>
<reference evidence="1 2" key="1">
    <citation type="submission" date="2016-06" db="EMBL/GenBank/DDBJ databases">
        <title>Comparative genomics of the ectomycorrhizal sister species Rhizopogon vinicolor and Rhizopogon vesiculosus (Basidiomycota: Boletales) reveals a divergence of the mating type B locus.</title>
        <authorList>
            <consortium name="DOE Joint Genome Institute"/>
            <person name="Mujic A.B."/>
            <person name="Kuo A."/>
            <person name="Tritt A."/>
            <person name="Lipzen A."/>
            <person name="Chen C."/>
            <person name="Johnson J."/>
            <person name="Sharma A."/>
            <person name="Barry K."/>
            <person name="Grigoriev I.V."/>
            <person name="Spatafora J.W."/>
        </authorList>
    </citation>
    <scope>NUCLEOTIDE SEQUENCE [LARGE SCALE GENOMIC DNA]</scope>
    <source>
        <strain evidence="1 2">AM-OR11-026</strain>
    </source>
</reference>
<dbReference type="Proteomes" id="UP000092154">
    <property type="component" value="Unassembled WGS sequence"/>
</dbReference>
<dbReference type="InParanoid" id="A0A1B7NCB3"/>
<proteinExistence type="predicted"/>
<dbReference type="STRING" id="1314800.A0A1B7NCB3"/>
<dbReference type="OrthoDB" id="2562444at2759"/>
<evidence type="ECO:0000313" key="2">
    <source>
        <dbReference type="Proteomes" id="UP000092154"/>
    </source>
</evidence>
<name>A0A1B7NCB3_9AGAM</name>
<gene>
    <name evidence="1" type="ORF">K503DRAFT_862970</name>
</gene>
<organism evidence="1 2">
    <name type="scientific">Rhizopogon vinicolor AM-OR11-026</name>
    <dbReference type="NCBI Taxonomy" id="1314800"/>
    <lineage>
        <taxon>Eukaryota</taxon>
        <taxon>Fungi</taxon>
        <taxon>Dikarya</taxon>
        <taxon>Basidiomycota</taxon>
        <taxon>Agaricomycotina</taxon>
        <taxon>Agaricomycetes</taxon>
        <taxon>Agaricomycetidae</taxon>
        <taxon>Boletales</taxon>
        <taxon>Suillineae</taxon>
        <taxon>Rhizopogonaceae</taxon>
        <taxon>Rhizopogon</taxon>
    </lineage>
</organism>
<feature type="non-terminal residue" evidence="1">
    <location>
        <position position="86"/>
    </location>
</feature>
<dbReference type="EMBL" id="KV448155">
    <property type="protein sequence ID" value="OAX42507.1"/>
    <property type="molecule type" value="Genomic_DNA"/>
</dbReference>
<protein>
    <submittedName>
        <fullName evidence="1">Uncharacterized protein</fullName>
    </submittedName>
</protein>
<evidence type="ECO:0000313" key="1">
    <source>
        <dbReference type="EMBL" id="OAX42507.1"/>
    </source>
</evidence>
<dbReference type="AlphaFoldDB" id="A0A1B7NCB3"/>
<keyword evidence="2" id="KW-1185">Reference proteome</keyword>
<accession>A0A1B7NCB3</accession>